<organism evidence="3 4">
    <name type="scientific">Kutzneria chonburiensis</name>
    <dbReference type="NCBI Taxonomy" id="1483604"/>
    <lineage>
        <taxon>Bacteria</taxon>
        <taxon>Bacillati</taxon>
        <taxon>Actinomycetota</taxon>
        <taxon>Actinomycetes</taxon>
        <taxon>Pseudonocardiales</taxon>
        <taxon>Pseudonocardiaceae</taxon>
        <taxon>Kutzneria</taxon>
    </lineage>
</organism>
<feature type="transmembrane region" description="Helical" evidence="1">
    <location>
        <begin position="79"/>
        <end position="95"/>
    </location>
</feature>
<sequence>MRGMVHGATAGAAVAFVASWFLPWMAGAAAFPLLGHAFHMWYWFTFDGPGLGAGLEIVLLGLLGLVAIASAFLAAPRTAAVTAVLGAAVGVHLMLREHPGLESGPGPLVTAVALAVVAVAQALRGEVGRWSAIATAVVTALLAVATGFGASAYAAARDVDATTSSETGAVTVEAQDGALSGVTARDSATRAERWHYRARGWTFPSVKLSGDGSTVFVVALRVTEREAVAFDARSGKLRWQRALSEGSWPGPPEGPAYEFFPAGPGLVLEAGTDHVRYFDADGRESTIRLDGGCGFSAAGGVRTQYIVEQCQGRLQLFAAGQDGRHLWTTPAFEAPTGGIPVVEDKGDTVVVSTGGGTDTFDAATGKPRR</sequence>
<feature type="transmembrane region" description="Helical" evidence="1">
    <location>
        <begin position="107"/>
        <end position="123"/>
    </location>
</feature>
<evidence type="ECO:0000313" key="4">
    <source>
        <dbReference type="Proteomes" id="UP001589810"/>
    </source>
</evidence>
<protein>
    <submittedName>
        <fullName evidence="3">PQQ-binding-like beta-propeller repeat protein</fullName>
    </submittedName>
</protein>
<keyword evidence="1" id="KW-0812">Transmembrane</keyword>
<evidence type="ECO:0000256" key="1">
    <source>
        <dbReference type="SAM" id="Phobius"/>
    </source>
</evidence>
<dbReference type="Gene3D" id="2.130.10.10">
    <property type="entry name" value="YVTN repeat-like/Quinoprotein amine dehydrogenase"/>
    <property type="match status" value="1"/>
</dbReference>
<evidence type="ECO:0000259" key="2">
    <source>
        <dbReference type="Pfam" id="PF13360"/>
    </source>
</evidence>
<name>A0ABV6MVW6_9PSEU</name>
<keyword evidence="1" id="KW-1133">Transmembrane helix</keyword>
<keyword evidence="1" id="KW-0472">Membrane</keyword>
<accession>A0ABV6MVW6</accession>
<gene>
    <name evidence="3" type="ORF">ACFFH7_23185</name>
</gene>
<dbReference type="RefSeq" id="WP_273935918.1">
    <property type="nucleotide sequence ID" value="NZ_CP097263.1"/>
</dbReference>
<dbReference type="InterPro" id="IPR011047">
    <property type="entry name" value="Quinoprotein_ADH-like_sf"/>
</dbReference>
<feature type="transmembrane region" description="Helical" evidence="1">
    <location>
        <begin position="52"/>
        <end position="72"/>
    </location>
</feature>
<reference evidence="3 4" key="1">
    <citation type="submission" date="2024-09" db="EMBL/GenBank/DDBJ databases">
        <authorList>
            <person name="Sun Q."/>
            <person name="Mori K."/>
        </authorList>
    </citation>
    <scope>NUCLEOTIDE SEQUENCE [LARGE SCALE GENOMIC DNA]</scope>
    <source>
        <strain evidence="3 4">TBRC 1432</strain>
    </source>
</reference>
<dbReference type="InterPro" id="IPR015943">
    <property type="entry name" value="WD40/YVTN_repeat-like_dom_sf"/>
</dbReference>
<dbReference type="SUPFAM" id="SSF50998">
    <property type="entry name" value="Quinoprotein alcohol dehydrogenase-like"/>
    <property type="match status" value="1"/>
</dbReference>
<keyword evidence="4" id="KW-1185">Reference proteome</keyword>
<dbReference type="InterPro" id="IPR002372">
    <property type="entry name" value="PQQ_rpt_dom"/>
</dbReference>
<dbReference type="EMBL" id="JBHLUD010000007">
    <property type="protein sequence ID" value="MFC0544429.1"/>
    <property type="molecule type" value="Genomic_DNA"/>
</dbReference>
<dbReference type="Proteomes" id="UP001589810">
    <property type="component" value="Unassembled WGS sequence"/>
</dbReference>
<evidence type="ECO:0000313" key="3">
    <source>
        <dbReference type="EMBL" id="MFC0544429.1"/>
    </source>
</evidence>
<dbReference type="Pfam" id="PF13360">
    <property type="entry name" value="PQQ_2"/>
    <property type="match status" value="1"/>
</dbReference>
<proteinExistence type="predicted"/>
<feature type="transmembrane region" description="Helical" evidence="1">
    <location>
        <begin position="130"/>
        <end position="156"/>
    </location>
</feature>
<comment type="caution">
    <text evidence="3">The sequence shown here is derived from an EMBL/GenBank/DDBJ whole genome shotgun (WGS) entry which is preliminary data.</text>
</comment>
<feature type="domain" description="Pyrrolo-quinoline quinone repeat" evidence="2">
    <location>
        <begin position="167"/>
        <end position="245"/>
    </location>
</feature>